<protein>
    <recommendedName>
        <fullName evidence="12">CLIP domain-containing serine protease</fullName>
        <ecNumber evidence="12">3.4.21.-</ecNumber>
    </recommendedName>
</protein>
<evidence type="ECO:0000256" key="9">
    <source>
        <dbReference type="ARBA" id="ARBA00023157"/>
    </source>
</evidence>
<evidence type="ECO:0000256" key="4">
    <source>
        <dbReference type="ARBA" id="ARBA00022670"/>
    </source>
</evidence>
<keyword evidence="5 12" id="KW-0732">Signal</keyword>
<evidence type="ECO:0000256" key="10">
    <source>
        <dbReference type="ARBA" id="ARBA00023180"/>
    </source>
</evidence>
<keyword evidence="2 12" id="KW-0964">Secreted</keyword>
<dbReference type="SMART" id="SM00680">
    <property type="entry name" value="CLIP"/>
    <property type="match status" value="1"/>
</dbReference>
<dbReference type="InterPro" id="IPR051487">
    <property type="entry name" value="Ser/Thr_Proteases_Immune/Dev"/>
</dbReference>
<keyword evidence="3" id="KW-0399">Innate immunity</keyword>
<reference evidence="15" key="2">
    <citation type="submission" date="2020-05" db="UniProtKB">
        <authorList>
            <consortium name="EnsemblMetazoa"/>
        </authorList>
    </citation>
    <scope>IDENTIFICATION</scope>
    <source>
        <strain evidence="15">WRAIR2</strain>
    </source>
</reference>
<dbReference type="InterPro" id="IPR001314">
    <property type="entry name" value="Peptidase_S1A"/>
</dbReference>
<evidence type="ECO:0000256" key="8">
    <source>
        <dbReference type="ARBA" id="ARBA00022859"/>
    </source>
</evidence>
<evidence type="ECO:0000256" key="1">
    <source>
        <dbReference type="ARBA" id="ARBA00004613"/>
    </source>
</evidence>
<dbReference type="Gene3D" id="3.30.1640.30">
    <property type="match status" value="1"/>
</dbReference>
<keyword evidence="16" id="KW-1185">Reference proteome</keyword>
<dbReference type="EnsemblMetazoa" id="ADIR002798-RA">
    <property type="protein sequence ID" value="ADIR002798-PA"/>
    <property type="gene ID" value="ADIR002798"/>
</dbReference>
<keyword evidence="10" id="KW-0325">Glycoprotein</keyword>
<comment type="subcellular location">
    <subcellularLocation>
        <location evidence="1 12">Secreted</location>
    </subcellularLocation>
</comment>
<dbReference type="AlphaFoldDB" id="A0A182N579"/>
<reference evidence="16" key="1">
    <citation type="submission" date="2013-03" db="EMBL/GenBank/DDBJ databases">
        <title>The Genome Sequence of Anopheles dirus WRAIR2.</title>
        <authorList>
            <consortium name="The Broad Institute Genomics Platform"/>
            <person name="Neafsey D.E."/>
            <person name="Walton C."/>
            <person name="Walker B."/>
            <person name="Young S.K."/>
            <person name="Zeng Q."/>
            <person name="Gargeya S."/>
            <person name="Fitzgerald M."/>
            <person name="Haas B."/>
            <person name="Abouelleil A."/>
            <person name="Allen A.W."/>
            <person name="Alvarado L."/>
            <person name="Arachchi H.M."/>
            <person name="Berlin A.M."/>
            <person name="Chapman S.B."/>
            <person name="Gainer-Dewar J."/>
            <person name="Goldberg J."/>
            <person name="Griggs A."/>
            <person name="Gujja S."/>
            <person name="Hansen M."/>
            <person name="Howarth C."/>
            <person name="Imamovic A."/>
            <person name="Ireland A."/>
            <person name="Larimer J."/>
            <person name="McCowan C."/>
            <person name="Murphy C."/>
            <person name="Pearson M."/>
            <person name="Poon T.W."/>
            <person name="Priest M."/>
            <person name="Roberts A."/>
            <person name="Saif S."/>
            <person name="Shea T."/>
            <person name="Sisk P."/>
            <person name="Sykes S."/>
            <person name="Wortman J."/>
            <person name="Nusbaum C."/>
            <person name="Birren B."/>
        </authorList>
    </citation>
    <scope>NUCLEOTIDE SEQUENCE [LARGE SCALE GENOMIC DNA]</scope>
    <source>
        <strain evidence="16">WRAIR2</strain>
    </source>
</reference>
<keyword evidence="8" id="KW-0391">Immunity</keyword>
<dbReference type="InterPro" id="IPR001254">
    <property type="entry name" value="Trypsin_dom"/>
</dbReference>
<dbReference type="Proteomes" id="UP000075884">
    <property type="component" value="Unassembled WGS sequence"/>
</dbReference>
<evidence type="ECO:0000256" key="7">
    <source>
        <dbReference type="ARBA" id="ARBA00022825"/>
    </source>
</evidence>
<dbReference type="InterPro" id="IPR022700">
    <property type="entry name" value="CLIP"/>
</dbReference>
<dbReference type="Pfam" id="PF00089">
    <property type="entry name" value="Trypsin"/>
    <property type="match status" value="1"/>
</dbReference>
<evidence type="ECO:0000259" key="13">
    <source>
        <dbReference type="PROSITE" id="PS50240"/>
    </source>
</evidence>
<feature type="chain" id="PRO_5023966323" description="CLIP domain-containing serine protease" evidence="12">
    <location>
        <begin position="28"/>
        <end position="388"/>
    </location>
</feature>
<dbReference type="GO" id="GO:0004252">
    <property type="term" value="F:serine-type endopeptidase activity"/>
    <property type="evidence" value="ECO:0007669"/>
    <property type="project" value="UniProtKB-UniRule"/>
</dbReference>
<dbReference type="GO" id="GO:0045087">
    <property type="term" value="P:innate immune response"/>
    <property type="evidence" value="ECO:0007669"/>
    <property type="project" value="UniProtKB-KW"/>
</dbReference>
<dbReference type="SMART" id="SM00020">
    <property type="entry name" value="Tryp_SPc"/>
    <property type="match status" value="1"/>
</dbReference>
<evidence type="ECO:0000313" key="15">
    <source>
        <dbReference type="EnsemblMetazoa" id="ADIR002798-PA"/>
    </source>
</evidence>
<dbReference type="Gene3D" id="2.40.10.10">
    <property type="entry name" value="Trypsin-like serine proteases"/>
    <property type="match status" value="2"/>
</dbReference>
<dbReference type="STRING" id="7168.A0A182N579"/>
<dbReference type="InterPro" id="IPR009003">
    <property type="entry name" value="Peptidase_S1_PA"/>
</dbReference>
<feature type="domain" description="Clip" evidence="14">
    <location>
        <begin position="35"/>
        <end position="89"/>
    </location>
</feature>
<keyword evidence="9" id="KW-1015">Disulfide bond</keyword>
<keyword evidence="6 12" id="KW-0378">Hydrolase</keyword>
<dbReference type="VEuPathDB" id="VectorBase:ADIR002798"/>
<dbReference type="InterPro" id="IPR038565">
    <property type="entry name" value="CLIP_sf"/>
</dbReference>
<feature type="signal peptide" evidence="12">
    <location>
        <begin position="1"/>
        <end position="27"/>
    </location>
</feature>
<feature type="domain" description="Peptidase S1" evidence="13">
    <location>
        <begin position="126"/>
        <end position="386"/>
    </location>
</feature>
<dbReference type="PRINTS" id="PR00722">
    <property type="entry name" value="CHYMOTRYPSIN"/>
</dbReference>
<dbReference type="CDD" id="cd00190">
    <property type="entry name" value="Tryp_SPc"/>
    <property type="match status" value="1"/>
</dbReference>
<evidence type="ECO:0000256" key="11">
    <source>
        <dbReference type="ARBA" id="ARBA00024195"/>
    </source>
</evidence>
<evidence type="ECO:0000256" key="5">
    <source>
        <dbReference type="ARBA" id="ARBA00022729"/>
    </source>
</evidence>
<evidence type="ECO:0000256" key="3">
    <source>
        <dbReference type="ARBA" id="ARBA00022588"/>
    </source>
</evidence>
<dbReference type="EC" id="3.4.21.-" evidence="12"/>
<dbReference type="GO" id="GO:0006508">
    <property type="term" value="P:proteolysis"/>
    <property type="evidence" value="ECO:0007669"/>
    <property type="project" value="UniProtKB-KW"/>
</dbReference>
<dbReference type="FunFam" id="2.40.10.10:FF:000028">
    <property type="entry name" value="Serine protease easter"/>
    <property type="match status" value="1"/>
</dbReference>
<dbReference type="InterPro" id="IPR043504">
    <property type="entry name" value="Peptidase_S1_PA_chymotrypsin"/>
</dbReference>
<dbReference type="PROSITE" id="PS51888">
    <property type="entry name" value="CLIP"/>
    <property type="match status" value="1"/>
</dbReference>
<keyword evidence="7 12" id="KW-0720">Serine protease</keyword>
<comment type="similarity">
    <text evidence="11 12">Belongs to the peptidase S1 family. CLIP subfamily.</text>
</comment>
<organism evidence="15 16">
    <name type="scientific">Anopheles dirus</name>
    <dbReference type="NCBI Taxonomy" id="7168"/>
    <lineage>
        <taxon>Eukaryota</taxon>
        <taxon>Metazoa</taxon>
        <taxon>Ecdysozoa</taxon>
        <taxon>Arthropoda</taxon>
        <taxon>Hexapoda</taxon>
        <taxon>Insecta</taxon>
        <taxon>Pterygota</taxon>
        <taxon>Neoptera</taxon>
        <taxon>Endopterygota</taxon>
        <taxon>Diptera</taxon>
        <taxon>Nematocera</taxon>
        <taxon>Culicoidea</taxon>
        <taxon>Culicidae</taxon>
        <taxon>Anophelinae</taxon>
        <taxon>Anopheles</taxon>
    </lineage>
</organism>
<evidence type="ECO:0000256" key="6">
    <source>
        <dbReference type="ARBA" id="ARBA00022801"/>
    </source>
</evidence>
<comment type="domain">
    <text evidence="12">The clip domain consists of 35-55 residues which are 'knitted' together usually by 3 conserved disulfide bonds forming a clip-like compact structure.</text>
</comment>
<accession>A0A182N579</accession>
<evidence type="ECO:0000256" key="12">
    <source>
        <dbReference type="RuleBase" id="RU366078"/>
    </source>
</evidence>
<dbReference type="SUPFAM" id="SSF50494">
    <property type="entry name" value="Trypsin-like serine proteases"/>
    <property type="match status" value="1"/>
</dbReference>
<name>A0A182N579_9DIPT</name>
<dbReference type="Pfam" id="PF12032">
    <property type="entry name" value="CLIP"/>
    <property type="match status" value="1"/>
</dbReference>
<keyword evidence="4 12" id="KW-0645">Protease</keyword>
<dbReference type="GO" id="GO:0005576">
    <property type="term" value="C:extracellular region"/>
    <property type="evidence" value="ECO:0007669"/>
    <property type="project" value="UniProtKB-SubCell"/>
</dbReference>
<dbReference type="PROSITE" id="PS50240">
    <property type="entry name" value="TRYPSIN_DOM"/>
    <property type="match status" value="1"/>
</dbReference>
<evidence type="ECO:0000259" key="14">
    <source>
        <dbReference type="PROSITE" id="PS51888"/>
    </source>
</evidence>
<evidence type="ECO:0000256" key="2">
    <source>
        <dbReference type="ARBA" id="ARBA00022525"/>
    </source>
</evidence>
<proteinExistence type="inferred from homology"/>
<evidence type="ECO:0000313" key="16">
    <source>
        <dbReference type="Proteomes" id="UP000075884"/>
    </source>
</evidence>
<dbReference type="PANTHER" id="PTHR24256">
    <property type="entry name" value="TRYPTASE-RELATED"/>
    <property type="match status" value="1"/>
</dbReference>
<sequence length="388" mass="42508">MYHRRPLVSMLSVCCVALGLLSTSVFGGKHTFRQLCITQDQQRGRCVPVKQCDGVLRTLRKESLTNEDIQFVYGTECGRTPEGKALVCCTQSSLVPVEPEESETEATEVVRVSGDVYLPAAEPTPVRCGVQSTLKLEQTNQSLGHHPWSVLLHYGPRGNDRGFNCSGSLISAEYVLTSASCVDDADTWDTLMVRLGEWDLESAVDCILAPDSDDLVCAEPAYDVPVARVILHDSYGGRWNDIALLKLSRPVVFNKWVTPICLPASSVTVETAALSAAHWNLNTCDFSASRFKLLSAYRALNQTYCQRYVSPVAGVHYNFVCAESSEETAGDAGGGLVSVRTIDNDRQPVHELVGVLSSLTNCANFNGVSVYTKIGQYLEWIENKQKAQ</sequence>